<dbReference type="EMBL" id="CAVNYO010000480">
    <property type="protein sequence ID" value="CAK5284463.1"/>
    <property type="molecule type" value="Genomic_DNA"/>
</dbReference>
<keyword evidence="1" id="KW-0472">Membrane</keyword>
<evidence type="ECO:0000313" key="2">
    <source>
        <dbReference type="EMBL" id="CAK5284463.1"/>
    </source>
</evidence>
<reference evidence="2" key="1">
    <citation type="submission" date="2023-11" db="EMBL/GenBank/DDBJ databases">
        <authorList>
            <person name="De Vega J J."/>
            <person name="De Vega J J."/>
        </authorList>
    </citation>
    <scope>NUCLEOTIDE SEQUENCE</scope>
</reference>
<keyword evidence="1" id="KW-1133">Transmembrane helix</keyword>
<keyword evidence="1" id="KW-0812">Transmembrane</keyword>
<keyword evidence="3" id="KW-1185">Reference proteome</keyword>
<evidence type="ECO:0000313" key="3">
    <source>
        <dbReference type="Proteomes" id="UP001295794"/>
    </source>
</evidence>
<dbReference type="Proteomes" id="UP001295794">
    <property type="component" value="Unassembled WGS sequence"/>
</dbReference>
<name>A0AAD2I111_9AGAR</name>
<accession>A0AAD2I111</accession>
<sequence length="510" mass="57448">MVTWAQHVAPWMAASGRRRPVLFVILVGIVVIFLLLAPPKTEAVLPTPAPISAEAASTIVQSEPDRVVLPADDATPSGPVLKLPGPPTYASLRKWEDNLPQHDLDLPYPEGKSGRYVKFSNEMKLVGWNNCLNERLMNAHLAYISGRAYVFSDYMWAWEHYAWPHEQHPPGGPRTPLNAIVSGPMAGGPWASDDPAPRSISAKWFDVVCPLSERRLLNTTEVKPFVLSKPGIEVLDRWAQVLRDAPERCIEVIAPPEEVDDKPQVFDLWLWGNSRVLSLWDPFSKSPTSRLLGPSPLVQSAIDRNLYLFLPHGPQHGHPHYPSPSYGPRDPFDRMLAVHIRRGDYVNHCENLANWGSTYYSWALLPSLVDHFIPPPAGDPNRVDKVLKHCLPTLEQFLQRIHDVREEYLASPKKLRGETRVLDVLYLLTNEHGPWIEELEAAVKNVGWNTVVSTRDLTLDVEQEDVSMAIDMQIARRAAVFLGNGWSSFTSNIIHQRLVDNREPLSTRLT</sequence>
<comment type="caution">
    <text evidence="2">The sequence shown here is derived from an EMBL/GenBank/DDBJ whole genome shotgun (WGS) entry which is preliminary data.</text>
</comment>
<organism evidence="2 3">
    <name type="scientific">Mycena citricolor</name>
    <dbReference type="NCBI Taxonomy" id="2018698"/>
    <lineage>
        <taxon>Eukaryota</taxon>
        <taxon>Fungi</taxon>
        <taxon>Dikarya</taxon>
        <taxon>Basidiomycota</taxon>
        <taxon>Agaricomycotina</taxon>
        <taxon>Agaricomycetes</taxon>
        <taxon>Agaricomycetidae</taxon>
        <taxon>Agaricales</taxon>
        <taxon>Marasmiineae</taxon>
        <taxon>Mycenaceae</taxon>
        <taxon>Mycena</taxon>
    </lineage>
</organism>
<dbReference type="AlphaFoldDB" id="A0AAD2I111"/>
<dbReference type="CDD" id="cd11296">
    <property type="entry name" value="O-FucT_like"/>
    <property type="match status" value="1"/>
</dbReference>
<protein>
    <submittedName>
        <fullName evidence="2">Uncharacterized protein</fullName>
    </submittedName>
</protein>
<proteinExistence type="predicted"/>
<feature type="transmembrane region" description="Helical" evidence="1">
    <location>
        <begin position="21"/>
        <end position="38"/>
    </location>
</feature>
<gene>
    <name evidence="2" type="ORF">MYCIT1_LOCUS37728</name>
</gene>
<dbReference type="Gene3D" id="3.40.50.11350">
    <property type="match status" value="1"/>
</dbReference>
<evidence type="ECO:0000256" key="1">
    <source>
        <dbReference type="SAM" id="Phobius"/>
    </source>
</evidence>